<evidence type="ECO:0000313" key="4">
    <source>
        <dbReference type="EMBL" id="GAA5106832.1"/>
    </source>
</evidence>
<dbReference type="PROSITE" id="PS50830">
    <property type="entry name" value="TNASE_3"/>
    <property type="match status" value="1"/>
</dbReference>
<dbReference type="EMBL" id="BAABIZ010000006">
    <property type="protein sequence ID" value="GAA5106832.1"/>
    <property type="molecule type" value="Genomic_DNA"/>
</dbReference>
<name>A0ABP9N3I3_9HYPH</name>
<evidence type="ECO:0000259" key="3">
    <source>
        <dbReference type="PROSITE" id="PS50830"/>
    </source>
</evidence>
<sequence length="187" mass="21648">MKKKSHFDLSKVNLKIIIYFSILIATIIAIITTVYIKHTQILPQEVASISQETIKGNATIIDGDSIMISSTMIRLLGIDAPELHQFCGTKKARYPCGLDAKKYLERLIANQPVTCHWYKKDKYRRILATCKTKQVSNINATIVQNGWAVSYHDYPKEEQEARKKKKGIWRSSFQQPREWRKTHPRTE</sequence>
<comment type="caution">
    <text evidence="4">The sequence shown here is derived from an EMBL/GenBank/DDBJ whole genome shotgun (WGS) entry which is preliminary data.</text>
</comment>
<evidence type="ECO:0000256" key="2">
    <source>
        <dbReference type="SAM" id="Phobius"/>
    </source>
</evidence>
<organism evidence="4 5">
    <name type="scientific">Bartonella jaculi</name>
    <dbReference type="NCBI Taxonomy" id="686226"/>
    <lineage>
        <taxon>Bacteria</taxon>
        <taxon>Pseudomonadati</taxon>
        <taxon>Pseudomonadota</taxon>
        <taxon>Alphaproteobacteria</taxon>
        <taxon>Hyphomicrobiales</taxon>
        <taxon>Bartonellaceae</taxon>
        <taxon>Bartonella</taxon>
    </lineage>
</organism>
<proteinExistence type="predicted"/>
<dbReference type="SMART" id="SM00318">
    <property type="entry name" value="SNc"/>
    <property type="match status" value="1"/>
</dbReference>
<dbReference type="InterPro" id="IPR035437">
    <property type="entry name" value="SNase_OB-fold_sf"/>
</dbReference>
<feature type="domain" description="TNase-like" evidence="3">
    <location>
        <begin position="60"/>
        <end position="171"/>
    </location>
</feature>
<dbReference type="SUPFAM" id="SSF50199">
    <property type="entry name" value="Staphylococcal nuclease"/>
    <property type="match status" value="1"/>
</dbReference>
<dbReference type="Proteomes" id="UP001500864">
    <property type="component" value="Unassembled WGS sequence"/>
</dbReference>
<dbReference type="Pfam" id="PF00565">
    <property type="entry name" value="SNase"/>
    <property type="match status" value="1"/>
</dbReference>
<gene>
    <name evidence="4" type="ORF">GCM10023261_07610</name>
</gene>
<keyword evidence="2" id="KW-1133">Transmembrane helix</keyword>
<accession>A0ABP9N3I3</accession>
<feature type="compositionally biased region" description="Basic and acidic residues" evidence="1">
    <location>
        <begin position="177"/>
        <end position="187"/>
    </location>
</feature>
<evidence type="ECO:0000313" key="5">
    <source>
        <dbReference type="Proteomes" id="UP001500864"/>
    </source>
</evidence>
<dbReference type="PANTHER" id="PTHR12302:SF26">
    <property type="entry name" value="BLR1266 PROTEIN"/>
    <property type="match status" value="1"/>
</dbReference>
<feature type="region of interest" description="Disordered" evidence="1">
    <location>
        <begin position="161"/>
        <end position="187"/>
    </location>
</feature>
<evidence type="ECO:0000256" key="1">
    <source>
        <dbReference type="SAM" id="MobiDB-lite"/>
    </source>
</evidence>
<reference evidence="5" key="1">
    <citation type="journal article" date="2019" name="Int. J. Syst. Evol. Microbiol.">
        <title>The Global Catalogue of Microorganisms (GCM) 10K type strain sequencing project: providing services to taxonomists for standard genome sequencing and annotation.</title>
        <authorList>
            <consortium name="The Broad Institute Genomics Platform"/>
            <consortium name="The Broad Institute Genome Sequencing Center for Infectious Disease"/>
            <person name="Wu L."/>
            <person name="Ma J."/>
        </authorList>
    </citation>
    <scope>NUCLEOTIDE SEQUENCE [LARGE SCALE GENOMIC DNA]</scope>
    <source>
        <strain evidence="5">JCM 17712</strain>
    </source>
</reference>
<dbReference type="RefSeq" id="WP_345115427.1">
    <property type="nucleotide sequence ID" value="NZ_BAABIZ010000006.1"/>
</dbReference>
<keyword evidence="5" id="KW-1185">Reference proteome</keyword>
<keyword evidence="2" id="KW-0472">Membrane</keyword>
<dbReference type="InterPro" id="IPR016071">
    <property type="entry name" value="Staphylococal_nuclease_OB-fold"/>
</dbReference>
<protein>
    <recommendedName>
        <fullName evidence="3">TNase-like domain-containing protein</fullName>
    </recommendedName>
</protein>
<feature type="transmembrane region" description="Helical" evidence="2">
    <location>
        <begin position="12"/>
        <end position="36"/>
    </location>
</feature>
<keyword evidence="2" id="KW-0812">Transmembrane</keyword>
<dbReference type="PANTHER" id="PTHR12302">
    <property type="entry name" value="EBNA2 BINDING PROTEIN P100"/>
    <property type="match status" value="1"/>
</dbReference>
<dbReference type="Gene3D" id="2.40.50.90">
    <property type="match status" value="1"/>
</dbReference>